<reference evidence="2 3" key="1">
    <citation type="submission" date="2018-05" db="EMBL/GenBank/DDBJ databases">
        <title>Genomic Encyclopedia of Type Strains, Phase IV (KMG-IV): sequencing the most valuable type-strain genomes for metagenomic binning, comparative biology and taxonomic classification.</title>
        <authorList>
            <person name="Goeker M."/>
        </authorList>
    </citation>
    <scope>NUCLEOTIDE SEQUENCE [LARGE SCALE GENOMIC DNA]</scope>
    <source>
        <strain evidence="2 3">DSM 6462</strain>
    </source>
</reference>
<dbReference type="GO" id="GO:0019310">
    <property type="term" value="P:inositol catabolic process"/>
    <property type="evidence" value="ECO:0007669"/>
    <property type="project" value="InterPro"/>
</dbReference>
<dbReference type="SUPFAM" id="SSF51182">
    <property type="entry name" value="RmlC-like cupins"/>
    <property type="match status" value="1"/>
</dbReference>
<dbReference type="PANTHER" id="PTHR39193">
    <property type="entry name" value="5-DEOXY-GLUCURONATE ISOMERASE"/>
    <property type="match status" value="1"/>
</dbReference>
<dbReference type="AlphaFoldDB" id="A0A2V3TYK0"/>
<dbReference type="Gene3D" id="2.60.120.10">
    <property type="entry name" value="Jelly Rolls"/>
    <property type="match status" value="2"/>
</dbReference>
<evidence type="ECO:0000313" key="3">
    <source>
        <dbReference type="Proteomes" id="UP000248021"/>
    </source>
</evidence>
<gene>
    <name evidence="2" type="ORF">C7450_11254</name>
</gene>
<keyword evidence="1 2" id="KW-0413">Isomerase</keyword>
<organism evidence="2 3">
    <name type="scientific">Chelatococcus asaccharovorans</name>
    <dbReference type="NCBI Taxonomy" id="28210"/>
    <lineage>
        <taxon>Bacteria</taxon>
        <taxon>Pseudomonadati</taxon>
        <taxon>Pseudomonadota</taxon>
        <taxon>Alphaproteobacteria</taxon>
        <taxon>Hyphomicrobiales</taxon>
        <taxon>Chelatococcaceae</taxon>
        <taxon>Chelatococcus</taxon>
    </lineage>
</organism>
<proteinExistence type="predicted"/>
<dbReference type="GO" id="GO:0008880">
    <property type="term" value="F:glucuronate isomerase activity"/>
    <property type="evidence" value="ECO:0007669"/>
    <property type="project" value="InterPro"/>
</dbReference>
<dbReference type="InterPro" id="IPR024203">
    <property type="entry name" value="Deoxy-glucuronate_isom_IolB"/>
</dbReference>
<protein>
    <submittedName>
        <fullName evidence="2">5-deoxyglucuronate isomerase</fullName>
    </submittedName>
</protein>
<dbReference type="PIRSF" id="PIRSF036628">
    <property type="entry name" value="IolB"/>
    <property type="match status" value="1"/>
</dbReference>
<name>A0A2V3TYK0_9HYPH</name>
<evidence type="ECO:0000256" key="1">
    <source>
        <dbReference type="ARBA" id="ARBA00023235"/>
    </source>
</evidence>
<dbReference type="InterPro" id="IPR021120">
    <property type="entry name" value="KduI/IolB_isomerase"/>
</dbReference>
<dbReference type="EMBL" id="QJJK01000012">
    <property type="protein sequence ID" value="PXW54025.1"/>
    <property type="molecule type" value="Genomic_DNA"/>
</dbReference>
<evidence type="ECO:0000313" key="2">
    <source>
        <dbReference type="EMBL" id="PXW54025.1"/>
    </source>
</evidence>
<comment type="caution">
    <text evidence="2">The sequence shown here is derived from an EMBL/GenBank/DDBJ whole genome shotgun (WGS) entry which is preliminary data.</text>
</comment>
<dbReference type="InterPro" id="IPR014710">
    <property type="entry name" value="RmlC-like_jellyroll"/>
</dbReference>
<dbReference type="OrthoDB" id="6121073at2"/>
<dbReference type="PANTHER" id="PTHR39193:SF1">
    <property type="entry name" value="5-DEOXY-GLUCURONATE ISOMERASE"/>
    <property type="match status" value="1"/>
</dbReference>
<dbReference type="RefSeq" id="WP_110377275.1">
    <property type="nucleotide sequence ID" value="NZ_JAHBRY010000002.1"/>
</dbReference>
<dbReference type="Pfam" id="PF04962">
    <property type="entry name" value="KduI"/>
    <property type="match status" value="1"/>
</dbReference>
<keyword evidence="3" id="KW-1185">Reference proteome</keyword>
<dbReference type="Proteomes" id="UP000248021">
    <property type="component" value="Unassembled WGS sequence"/>
</dbReference>
<sequence>MPKLIRQEDGANRPILIEDAVLDRVYFTCLRLSPGETFELRLPRHECVIVLMSGTADVLVDGERFAAVGGRADVWSGVADSVYAPLGATIKIAALAAPVEVAIAGGLTEERHSAFRIRPEEVETVEVGSPGTHSRRRILHILGQNGRGRTGHLLVSELYADDGCWSGYPPHKHDTDRNEGETDHQELYHYRFSPPSGFGVQVTYDGERETCFMTRDRDTVLVDSGYHPTVTSPGHRSYIFTILVGKSHRGLVQYFDPAHLHLTETIPGIQAMRDKFK</sequence>
<dbReference type="InterPro" id="IPR011051">
    <property type="entry name" value="RmlC_Cupin_sf"/>
</dbReference>
<accession>A0A2V3TYK0</accession>